<organism evidence="7 8">
    <name type="scientific">Robbsia betulipollinis</name>
    <dbReference type="NCBI Taxonomy" id="2981849"/>
    <lineage>
        <taxon>Bacteria</taxon>
        <taxon>Pseudomonadati</taxon>
        <taxon>Pseudomonadota</taxon>
        <taxon>Betaproteobacteria</taxon>
        <taxon>Burkholderiales</taxon>
        <taxon>Burkholderiaceae</taxon>
        <taxon>Robbsia</taxon>
    </lineage>
</organism>
<comment type="catalytic activity">
    <reaction evidence="3 4">
        <text>N-[(R)-4-phosphopantothenoyl]-L-cysteine + H(+) = (R)-4'-phosphopantetheine + CO2</text>
        <dbReference type="Rhea" id="RHEA:16793"/>
        <dbReference type="ChEBI" id="CHEBI:15378"/>
        <dbReference type="ChEBI" id="CHEBI:16526"/>
        <dbReference type="ChEBI" id="CHEBI:59458"/>
        <dbReference type="ChEBI" id="CHEBI:61723"/>
        <dbReference type="EC" id="4.1.1.36"/>
    </reaction>
</comment>
<comment type="pathway">
    <text evidence="3 4">Cofactor biosynthesis; coenzyme A biosynthesis; CoA from (R)-pantothenate: step 2/5.</text>
</comment>
<dbReference type="InterPro" id="IPR035929">
    <property type="entry name" value="CoaB-like_sf"/>
</dbReference>
<name>A0ABT3ZQT0_9BURK</name>
<comment type="similarity">
    <text evidence="3 4">In the N-terminal section; belongs to the HFCD (homo-oligomeric flavin containing Cys decarboxylase) superfamily.</text>
</comment>
<dbReference type="HAMAP" id="MF_02225">
    <property type="entry name" value="CoaBC"/>
    <property type="match status" value="1"/>
</dbReference>
<sequence length="417" mass="43627">MNPPLPRDAGALAGRHLVLGLTGGIACYKTAELARLLVKAGATVQVAMTAAAARFITPLTMQALTGRPVQLDEWAEQDGNGMAHIDLSRRADAIVIAPASADFLARLAHGHADDLLATLCIARDCPLSVVPAMNRQMWSNPATQRNVAQLRADGVTVLGPAAGEQACGEVGEGRMLEPRQICDALVASFQPQRLAGRRVVITAGPTFEPIDPVRGITNRSSGKMGYAIARAAAEAGARVDLISGPTALPVPWGVTRTDVETAAQMRAAVLAAVHGANLFVAVAAVADWRPAVPHAEKIKRRTNGPPAIDFTENPDILAEVAALPGGPYCVGFAAETQHLEAHAQAKRRSKNVPLIVGNLGHLTFGKDDNEIVLFDAAGAHPLPAGDKLTLARVLVAEIARRLDASSSASSVPFSHEA</sequence>
<dbReference type="Pfam" id="PF04127">
    <property type="entry name" value="DFP"/>
    <property type="match status" value="1"/>
</dbReference>
<keyword evidence="3 4" id="KW-0288">FMN</keyword>
<dbReference type="InterPro" id="IPR003382">
    <property type="entry name" value="Flavoprotein"/>
</dbReference>
<dbReference type="GO" id="GO:0004632">
    <property type="term" value="F:phosphopantothenate--cysteine ligase activity"/>
    <property type="evidence" value="ECO:0007669"/>
    <property type="project" value="UniProtKB-EC"/>
</dbReference>
<dbReference type="SUPFAM" id="SSF102645">
    <property type="entry name" value="CoaB-like"/>
    <property type="match status" value="1"/>
</dbReference>
<evidence type="ECO:0000256" key="1">
    <source>
        <dbReference type="ARBA" id="ARBA00022793"/>
    </source>
</evidence>
<keyword evidence="2 3" id="KW-0456">Lyase</keyword>
<keyword evidence="3 4" id="KW-0436">Ligase</keyword>
<evidence type="ECO:0000256" key="4">
    <source>
        <dbReference type="RuleBase" id="RU364078"/>
    </source>
</evidence>
<dbReference type="Gene3D" id="3.40.50.1950">
    <property type="entry name" value="Flavin prenyltransferase-like"/>
    <property type="match status" value="1"/>
</dbReference>
<dbReference type="PANTHER" id="PTHR14359:SF6">
    <property type="entry name" value="PHOSPHOPANTOTHENOYLCYSTEINE DECARBOXYLASE"/>
    <property type="match status" value="1"/>
</dbReference>
<feature type="binding site" evidence="3">
    <location>
        <position position="297"/>
    </location>
    <ligand>
        <name>CTP</name>
        <dbReference type="ChEBI" id="CHEBI:37563"/>
    </ligand>
</feature>
<evidence type="ECO:0000256" key="2">
    <source>
        <dbReference type="ARBA" id="ARBA00023239"/>
    </source>
</evidence>
<accession>A0ABT3ZQT0</accession>
<keyword evidence="3" id="KW-0460">Magnesium</keyword>
<keyword evidence="8" id="KW-1185">Reference proteome</keyword>
<feature type="domain" description="DNA/pantothenate metabolism flavoprotein C-terminal" evidence="6">
    <location>
        <begin position="194"/>
        <end position="400"/>
    </location>
</feature>
<feature type="region of interest" description="Phosphopantothenate--cysteine ligase" evidence="3">
    <location>
        <begin position="199"/>
        <end position="417"/>
    </location>
</feature>
<comment type="cofactor">
    <cofactor evidence="3">
        <name>Mg(2+)</name>
        <dbReference type="ChEBI" id="CHEBI:18420"/>
    </cofactor>
</comment>
<dbReference type="SUPFAM" id="SSF52507">
    <property type="entry name" value="Homo-oligomeric flavin-containing Cys decarboxylases, HFCD"/>
    <property type="match status" value="1"/>
</dbReference>
<evidence type="ECO:0000313" key="8">
    <source>
        <dbReference type="Proteomes" id="UP001082899"/>
    </source>
</evidence>
<dbReference type="PANTHER" id="PTHR14359">
    <property type="entry name" value="HOMO-OLIGOMERIC FLAVIN CONTAINING CYS DECARBOXYLASE FAMILY"/>
    <property type="match status" value="1"/>
</dbReference>
<dbReference type="Gene3D" id="3.40.50.10300">
    <property type="entry name" value="CoaB-like"/>
    <property type="match status" value="1"/>
</dbReference>
<dbReference type="InterPro" id="IPR007085">
    <property type="entry name" value="DNA/pantothenate-metab_flavo_C"/>
</dbReference>
<dbReference type="EC" id="4.1.1.36" evidence="3"/>
<dbReference type="InterPro" id="IPR036551">
    <property type="entry name" value="Flavin_trans-like"/>
</dbReference>
<comment type="function">
    <text evidence="3">Catalyzes two sequential steps in the biosynthesis of coenzyme A. In the first step cysteine is conjugated to 4'-phosphopantothenate to form 4-phosphopantothenoylcysteine. In the second step the latter compound is decarboxylated to form 4'-phosphopantotheine.</text>
</comment>
<gene>
    <name evidence="3 7" type="primary">coaBC</name>
    <name evidence="7" type="ORF">OVY01_16505</name>
</gene>
<dbReference type="Proteomes" id="UP001082899">
    <property type="component" value="Unassembled WGS sequence"/>
</dbReference>
<dbReference type="RefSeq" id="WP_267848665.1">
    <property type="nucleotide sequence ID" value="NZ_JAPMXC010000006.1"/>
</dbReference>
<evidence type="ECO:0000259" key="5">
    <source>
        <dbReference type="Pfam" id="PF02441"/>
    </source>
</evidence>
<dbReference type="NCBIfam" id="TIGR00521">
    <property type="entry name" value="coaBC_dfp"/>
    <property type="match status" value="1"/>
</dbReference>
<feature type="binding site" evidence="3">
    <location>
        <position position="350"/>
    </location>
    <ligand>
        <name>CTP</name>
        <dbReference type="ChEBI" id="CHEBI:37563"/>
    </ligand>
</feature>
<feature type="binding site" evidence="3">
    <location>
        <position position="346"/>
    </location>
    <ligand>
        <name>CTP</name>
        <dbReference type="ChEBI" id="CHEBI:37563"/>
    </ligand>
</feature>
<feature type="active site" description="Proton donor" evidence="3">
    <location>
        <position position="167"/>
    </location>
</feature>
<evidence type="ECO:0000259" key="6">
    <source>
        <dbReference type="Pfam" id="PF04127"/>
    </source>
</evidence>
<feature type="binding site" evidence="3">
    <location>
        <position position="287"/>
    </location>
    <ligand>
        <name>CTP</name>
        <dbReference type="ChEBI" id="CHEBI:37563"/>
    </ligand>
</feature>
<dbReference type="InterPro" id="IPR005252">
    <property type="entry name" value="CoaBC"/>
</dbReference>
<feature type="domain" description="Flavoprotein" evidence="5">
    <location>
        <begin position="16"/>
        <end position="185"/>
    </location>
</feature>
<protein>
    <recommendedName>
        <fullName evidence="3">Coenzyme A biosynthesis bifunctional protein CoaBC</fullName>
    </recommendedName>
    <alternativeName>
        <fullName evidence="3">DNA/pantothenate metabolism flavoprotein</fullName>
    </alternativeName>
    <alternativeName>
        <fullName evidence="3">Phosphopantothenoylcysteine synthetase/decarboxylase</fullName>
        <shortName evidence="3">PPCS-PPCDC</shortName>
    </alternativeName>
    <domain>
        <recommendedName>
            <fullName evidence="3">Phosphopantothenoylcysteine decarboxylase</fullName>
            <shortName evidence="3">PPC decarboxylase</shortName>
            <shortName evidence="3">PPC-DC</shortName>
            <ecNumber evidence="3">4.1.1.36</ecNumber>
        </recommendedName>
        <alternativeName>
            <fullName evidence="3">CoaC</fullName>
        </alternativeName>
    </domain>
    <domain>
        <recommendedName>
            <fullName evidence="3">Phosphopantothenate--cysteine ligase</fullName>
            <ecNumber evidence="3">6.3.2.5</ecNumber>
        </recommendedName>
        <alternativeName>
            <fullName evidence="3">CoaB</fullName>
        </alternativeName>
        <alternativeName>
            <fullName evidence="3">Phosphopantothenoylcysteine synthetase</fullName>
            <shortName evidence="3">PPC synthetase</shortName>
            <shortName evidence="3">PPC-S</shortName>
        </alternativeName>
    </domain>
</protein>
<dbReference type="EMBL" id="JAPMXC010000006">
    <property type="protein sequence ID" value="MCY0388777.1"/>
    <property type="molecule type" value="Genomic_DNA"/>
</dbReference>
<evidence type="ECO:0000313" key="7">
    <source>
        <dbReference type="EMBL" id="MCY0388777.1"/>
    </source>
</evidence>
<keyword evidence="3 4" id="KW-0285">Flavoprotein</keyword>
<comment type="function">
    <text evidence="4">Catalyzes two steps in the biosynthesis of coenzyme A. In the first step cysteine is conjugated to 4'-phosphopantothenate to form 4-phosphopantothenoylcysteine, in the latter compound is decarboxylated to form 4'-phosphopantotheine.</text>
</comment>
<dbReference type="GO" id="GO:0004633">
    <property type="term" value="F:phosphopantothenoylcysteine decarboxylase activity"/>
    <property type="evidence" value="ECO:0007669"/>
    <property type="project" value="UniProtKB-EC"/>
</dbReference>
<keyword evidence="3" id="KW-0479">Metal-binding</keyword>
<comment type="cofactor">
    <cofactor evidence="3">
        <name>FMN</name>
        <dbReference type="ChEBI" id="CHEBI:58210"/>
    </cofactor>
    <text evidence="3">Binds 1 FMN per subunit.</text>
</comment>
<dbReference type="Pfam" id="PF02441">
    <property type="entry name" value="Flavoprotein"/>
    <property type="match status" value="1"/>
</dbReference>
<comment type="pathway">
    <text evidence="3 4">Cofactor biosynthesis; coenzyme A biosynthesis; CoA from (R)-pantothenate: step 3/5.</text>
</comment>
<keyword evidence="3" id="KW-0511">Multifunctional enzyme</keyword>
<comment type="caution">
    <text evidence="3">Lacks conserved residue(s) required for the propagation of feature annotation.</text>
</comment>
<evidence type="ECO:0000256" key="3">
    <source>
        <dbReference type="HAMAP-Rule" id="MF_02225"/>
    </source>
</evidence>
<feature type="region of interest" description="Phosphopantothenoylcysteine decarboxylase" evidence="3">
    <location>
        <begin position="1"/>
        <end position="198"/>
    </location>
</feature>
<comment type="caution">
    <text evidence="7">The sequence shown here is derived from an EMBL/GenBank/DDBJ whole genome shotgun (WGS) entry which is preliminary data.</text>
</comment>
<comment type="similarity">
    <text evidence="3 4">In the C-terminal section; belongs to the PPC synthetase family.</text>
</comment>
<reference evidence="7" key="1">
    <citation type="submission" date="2022-11" db="EMBL/GenBank/DDBJ databases">
        <title>Robbsia betulipollinis sp. nov., isolated from pollen of birch (Betula pendula).</title>
        <authorList>
            <person name="Shi H."/>
            <person name="Ambika Manirajan B."/>
            <person name="Ratering S."/>
            <person name="Geissler-Plaum R."/>
            <person name="Schnell S."/>
        </authorList>
    </citation>
    <scope>NUCLEOTIDE SEQUENCE</scope>
    <source>
        <strain evidence="7">Bb-Pol-6</strain>
    </source>
</reference>
<dbReference type="EC" id="6.3.2.5" evidence="3"/>
<proteinExistence type="inferred from homology"/>
<feature type="binding site" evidence="3">
    <location>
        <begin position="314"/>
        <end position="317"/>
    </location>
    <ligand>
        <name>CTP</name>
        <dbReference type="ChEBI" id="CHEBI:37563"/>
    </ligand>
</feature>
<keyword evidence="1 3" id="KW-0210">Decarboxylase</keyword>
<comment type="catalytic activity">
    <reaction evidence="3 4">
        <text>(R)-4'-phosphopantothenate + L-cysteine + CTP = N-[(R)-4-phosphopantothenoyl]-L-cysteine + CMP + diphosphate + H(+)</text>
        <dbReference type="Rhea" id="RHEA:19397"/>
        <dbReference type="ChEBI" id="CHEBI:10986"/>
        <dbReference type="ChEBI" id="CHEBI:15378"/>
        <dbReference type="ChEBI" id="CHEBI:33019"/>
        <dbReference type="ChEBI" id="CHEBI:35235"/>
        <dbReference type="ChEBI" id="CHEBI:37563"/>
        <dbReference type="ChEBI" id="CHEBI:59458"/>
        <dbReference type="ChEBI" id="CHEBI:60377"/>
        <dbReference type="EC" id="6.3.2.5"/>
    </reaction>
</comment>
<dbReference type="PROSITE" id="PS51257">
    <property type="entry name" value="PROKAR_LIPOPROTEIN"/>
    <property type="match status" value="1"/>
</dbReference>
<feature type="binding site" evidence="3">
    <location>
        <position position="332"/>
    </location>
    <ligand>
        <name>CTP</name>
        <dbReference type="ChEBI" id="CHEBI:37563"/>
    </ligand>
</feature>